<evidence type="ECO:0000313" key="4">
    <source>
        <dbReference type="EMBL" id="MYN07819.1"/>
    </source>
</evidence>
<dbReference type="EMBL" id="WWCU01000009">
    <property type="protein sequence ID" value="MYN07819.1"/>
    <property type="molecule type" value="Genomic_DNA"/>
</dbReference>
<dbReference type="Pfam" id="PF07589">
    <property type="entry name" value="PEP-CTERM"/>
    <property type="match status" value="1"/>
</dbReference>
<keyword evidence="2" id="KW-0732">Signal</keyword>
<organism evidence="4 5">
    <name type="scientific">Pseudoduganella aquatica</name>
    <dbReference type="NCBI Taxonomy" id="2660641"/>
    <lineage>
        <taxon>Bacteria</taxon>
        <taxon>Pseudomonadati</taxon>
        <taxon>Pseudomonadota</taxon>
        <taxon>Betaproteobacteria</taxon>
        <taxon>Burkholderiales</taxon>
        <taxon>Oxalobacteraceae</taxon>
        <taxon>Telluria group</taxon>
        <taxon>Pseudoduganella</taxon>
    </lineage>
</organism>
<keyword evidence="1" id="KW-0812">Transmembrane</keyword>
<name>A0A7X4HBG6_9BURK</name>
<keyword evidence="1" id="KW-1133">Transmembrane helix</keyword>
<evidence type="ECO:0000259" key="3">
    <source>
        <dbReference type="Pfam" id="PF07589"/>
    </source>
</evidence>
<dbReference type="AlphaFoldDB" id="A0A7X4HBG6"/>
<dbReference type="Proteomes" id="UP000450676">
    <property type="component" value="Unassembled WGS sequence"/>
</dbReference>
<evidence type="ECO:0000313" key="5">
    <source>
        <dbReference type="Proteomes" id="UP000450676"/>
    </source>
</evidence>
<keyword evidence="1" id="KW-0472">Membrane</keyword>
<evidence type="ECO:0000256" key="1">
    <source>
        <dbReference type="SAM" id="Phobius"/>
    </source>
</evidence>
<dbReference type="NCBIfam" id="NF038126">
    <property type="entry name" value="PEP_CTERM_FxDxF"/>
    <property type="match status" value="1"/>
</dbReference>
<proteinExistence type="predicted"/>
<dbReference type="InterPro" id="IPR013424">
    <property type="entry name" value="Ice-binding_C"/>
</dbReference>
<protein>
    <submittedName>
        <fullName evidence="4">PEP-CTERM sorting domain-containing protein</fullName>
    </submittedName>
</protein>
<comment type="caution">
    <text evidence="4">The sequence shown here is derived from an EMBL/GenBank/DDBJ whole genome shotgun (WGS) entry which is preliminary data.</text>
</comment>
<keyword evidence="5" id="KW-1185">Reference proteome</keyword>
<feature type="domain" description="Ice-binding protein C-terminal" evidence="3">
    <location>
        <begin position="152"/>
        <end position="176"/>
    </location>
</feature>
<feature type="chain" id="PRO_5031267492" evidence="2">
    <location>
        <begin position="28"/>
        <end position="178"/>
    </location>
</feature>
<feature type="signal peptide" evidence="2">
    <location>
        <begin position="1"/>
        <end position="27"/>
    </location>
</feature>
<sequence length="178" mass="18870">MNNAICGKAIAALLLSAGLLASTTARAGLLEFDGQGNAVFGVTHEAPGIYTDEFVFSLEGEEHYYASGSAVPGYSFFNNTLSANYWITGVQIFSQNSDSSRTYLQTLTSHDGPTVFYPFNHLTPGNYGFIISGRTLQAGSGGSFAGNFNISPVPEPATYGMLLGGMAVIAFAVRRRKS</sequence>
<dbReference type="RefSeq" id="WP_161072156.1">
    <property type="nucleotide sequence ID" value="NZ_CP086370.1"/>
</dbReference>
<accession>A0A7X4HBG6</accession>
<dbReference type="NCBIfam" id="TIGR02595">
    <property type="entry name" value="PEP_CTERM"/>
    <property type="match status" value="1"/>
</dbReference>
<evidence type="ECO:0000256" key="2">
    <source>
        <dbReference type="SAM" id="SignalP"/>
    </source>
</evidence>
<gene>
    <name evidence="4" type="ORF">GTP77_10780</name>
</gene>
<feature type="transmembrane region" description="Helical" evidence="1">
    <location>
        <begin position="157"/>
        <end position="173"/>
    </location>
</feature>
<reference evidence="4 5" key="1">
    <citation type="submission" date="2019-12" db="EMBL/GenBank/DDBJ databases">
        <title>Novel species isolated from a subtropical stream in China.</title>
        <authorList>
            <person name="Lu H."/>
        </authorList>
    </citation>
    <scope>NUCLEOTIDE SEQUENCE [LARGE SCALE GENOMIC DNA]</scope>
    <source>
        <strain evidence="4 5">FT127W</strain>
    </source>
</reference>